<name>A0ABT9IP06_9MICC</name>
<accession>A0ABT9IP06</accession>
<evidence type="ECO:0000259" key="1">
    <source>
        <dbReference type="PROSITE" id="PS50043"/>
    </source>
</evidence>
<evidence type="ECO:0000313" key="3">
    <source>
        <dbReference type="Proteomes" id="UP001232725"/>
    </source>
</evidence>
<protein>
    <submittedName>
        <fullName evidence="2">LuxR C-terminal-related transcriptional regulator</fullName>
    </submittedName>
</protein>
<dbReference type="SUPFAM" id="SSF46894">
    <property type="entry name" value="C-terminal effector domain of the bipartite response regulators"/>
    <property type="match status" value="1"/>
</dbReference>
<dbReference type="RefSeq" id="WP_305996364.1">
    <property type="nucleotide sequence ID" value="NZ_JAVALS010000005.1"/>
</dbReference>
<evidence type="ECO:0000313" key="2">
    <source>
        <dbReference type="EMBL" id="MDP5227311.1"/>
    </source>
</evidence>
<dbReference type="CDD" id="cd06170">
    <property type="entry name" value="LuxR_C_like"/>
    <property type="match status" value="1"/>
</dbReference>
<feature type="domain" description="HTH luxR-type" evidence="1">
    <location>
        <begin position="791"/>
        <end position="856"/>
    </location>
</feature>
<sequence length="863" mass="93168">MPGRPFCRGLELELVQKLLLKEGAPAVLLRAELGMGVTALLDRLEAVLGGLLPVVRGGSIDWDDADALLHGRALVLVDGLDSLEEGTLDDLAALTASSLLHLVVACPAWGPLHPALERLWSAGQAEEVYLEPLSVERGQAFLEDLLGAPVLTADAWRYWREAGGSPYWLSLVALTERDAGRLELRDGHWVSVGEPESDGDGGALGEAVGGTMSRLHECLRHPLELVALAEPVNQSLVTAVVGTETIRALLEIRLLMQEGENVRLVYPAMARVLRTQVSAETSAAWHVALGRHLEDEDLSTESFLRQVAWAADAGLDVPDGQLVRAAVQACKLYQNALAVRFAGEVGSGPWARRARIAEARVHFNRAEYREALRVFNDALPPAATLGELLFGTLLHMACRLAAGDPGEAILQDADRIEEEALRIGPSSDGTGAGPEDIRRRAQVIRAFVLARRGRMDELGEMLAPLLAQPVDERSSSDARMDWCVATGLESERQATLGQTGLAMKLAMDAWQIRHDERQDVFFLPEFLVARQMMAGAVGGHWTAVEEILQTVAVDASPAVASFGGGAQLVLGVMDLRRGLYRDSMRHLTASIDSLSRSDPQRLMGYTTAMAAMAATIGNQRLEAERLLSGYRPSAGIYLLSGHEALVIDAVRELLHRTGSGEKSLEAAVERLRAVRHRGLELDGLMLLHALGRMDVLERAAETAAEMDGEWASAVSAYTRAMLGNELGVSLDVARGLQEQGYLLMARGVLVAALAQAGGARQGVEAHHARELLDGLDVVLSQQGVVDAGQVGLPAPPRLTRRELEVCSMARDGHTDEQIAAQLHLSRRTVGGHLFRSYRKLGISGREQLAAVLPPTEEPPRQEA</sequence>
<dbReference type="InterPro" id="IPR036388">
    <property type="entry name" value="WH-like_DNA-bd_sf"/>
</dbReference>
<dbReference type="SMART" id="SM00421">
    <property type="entry name" value="HTH_LUXR"/>
    <property type="match status" value="1"/>
</dbReference>
<gene>
    <name evidence="2" type="ORF">Q9R02_09125</name>
</gene>
<dbReference type="PROSITE" id="PS50043">
    <property type="entry name" value="HTH_LUXR_2"/>
    <property type="match status" value="1"/>
</dbReference>
<dbReference type="InterPro" id="IPR000792">
    <property type="entry name" value="Tscrpt_reg_LuxR_C"/>
</dbReference>
<dbReference type="Gene3D" id="1.10.10.10">
    <property type="entry name" value="Winged helix-like DNA-binding domain superfamily/Winged helix DNA-binding domain"/>
    <property type="match status" value="1"/>
</dbReference>
<keyword evidence="3" id="KW-1185">Reference proteome</keyword>
<organism evidence="2 3">
    <name type="scientific">Arthrobacter horti</name>
    <dbReference type="NCBI Taxonomy" id="3068273"/>
    <lineage>
        <taxon>Bacteria</taxon>
        <taxon>Bacillati</taxon>
        <taxon>Actinomycetota</taxon>
        <taxon>Actinomycetes</taxon>
        <taxon>Micrococcales</taxon>
        <taxon>Micrococcaceae</taxon>
        <taxon>Arthrobacter</taxon>
    </lineage>
</organism>
<dbReference type="PRINTS" id="PR00038">
    <property type="entry name" value="HTHLUXR"/>
</dbReference>
<proteinExistence type="predicted"/>
<dbReference type="EMBL" id="JAVALS010000005">
    <property type="protein sequence ID" value="MDP5227311.1"/>
    <property type="molecule type" value="Genomic_DNA"/>
</dbReference>
<dbReference type="Proteomes" id="UP001232725">
    <property type="component" value="Unassembled WGS sequence"/>
</dbReference>
<comment type="caution">
    <text evidence="2">The sequence shown here is derived from an EMBL/GenBank/DDBJ whole genome shotgun (WGS) entry which is preliminary data.</text>
</comment>
<dbReference type="InterPro" id="IPR016032">
    <property type="entry name" value="Sig_transdc_resp-reg_C-effctor"/>
</dbReference>
<reference evidence="2 3" key="1">
    <citation type="submission" date="2023-08" db="EMBL/GenBank/DDBJ databases">
        <title>Arthrobacter horti sp. nov., isolated from forest soil.</title>
        <authorList>
            <person name="Park M."/>
        </authorList>
    </citation>
    <scope>NUCLEOTIDE SEQUENCE [LARGE SCALE GENOMIC DNA]</scope>
    <source>
        <strain evidence="2 3">YJM1</strain>
    </source>
</reference>
<dbReference type="Pfam" id="PF00196">
    <property type="entry name" value="GerE"/>
    <property type="match status" value="1"/>
</dbReference>